<feature type="compositionally biased region" description="Polar residues" evidence="1">
    <location>
        <begin position="28"/>
        <end position="42"/>
    </location>
</feature>
<dbReference type="EMBL" id="JAQOWY010000119">
    <property type="protein sequence ID" value="KAK1850438.1"/>
    <property type="molecule type" value="Genomic_DNA"/>
</dbReference>
<organism evidence="2 3">
    <name type="scientific">Colletotrichum chrysophilum</name>
    <dbReference type="NCBI Taxonomy" id="1836956"/>
    <lineage>
        <taxon>Eukaryota</taxon>
        <taxon>Fungi</taxon>
        <taxon>Dikarya</taxon>
        <taxon>Ascomycota</taxon>
        <taxon>Pezizomycotina</taxon>
        <taxon>Sordariomycetes</taxon>
        <taxon>Hypocreomycetidae</taxon>
        <taxon>Glomerellales</taxon>
        <taxon>Glomerellaceae</taxon>
        <taxon>Colletotrichum</taxon>
        <taxon>Colletotrichum gloeosporioides species complex</taxon>
    </lineage>
</organism>
<feature type="compositionally biased region" description="Low complexity" evidence="1">
    <location>
        <begin position="62"/>
        <end position="79"/>
    </location>
</feature>
<proteinExistence type="predicted"/>
<protein>
    <submittedName>
        <fullName evidence="2">Uncharacterized protein</fullName>
    </submittedName>
</protein>
<accession>A0AAD9AM59</accession>
<evidence type="ECO:0000313" key="2">
    <source>
        <dbReference type="EMBL" id="KAK1850438.1"/>
    </source>
</evidence>
<gene>
    <name evidence="2" type="ORF">CCHR01_06916</name>
</gene>
<dbReference type="AlphaFoldDB" id="A0AAD9AM59"/>
<feature type="region of interest" description="Disordered" evidence="1">
    <location>
        <begin position="1"/>
        <end position="93"/>
    </location>
</feature>
<name>A0AAD9AM59_9PEZI</name>
<sequence>MSNASLRTGRIESAASLACPPHHPTSALHLQSSPVPTGSGLASQEKLLMHTINPSPHTLPGPLSLYPTPLDSLSLSSPKGPNPPIIPSAQRDHHWVSLTAPQLGHPSPAYPISPGPLA</sequence>
<keyword evidence="3" id="KW-1185">Reference proteome</keyword>
<evidence type="ECO:0000256" key="1">
    <source>
        <dbReference type="SAM" id="MobiDB-lite"/>
    </source>
</evidence>
<evidence type="ECO:0000313" key="3">
    <source>
        <dbReference type="Proteomes" id="UP001243330"/>
    </source>
</evidence>
<dbReference type="Proteomes" id="UP001243330">
    <property type="component" value="Unassembled WGS sequence"/>
</dbReference>
<comment type="caution">
    <text evidence="2">The sequence shown here is derived from an EMBL/GenBank/DDBJ whole genome shotgun (WGS) entry which is preliminary data.</text>
</comment>
<reference evidence="2" key="1">
    <citation type="submission" date="2023-01" db="EMBL/GenBank/DDBJ databases">
        <title>Colletotrichum chrysophilum M932 genome sequence.</title>
        <authorList>
            <person name="Baroncelli R."/>
        </authorList>
    </citation>
    <scope>NUCLEOTIDE SEQUENCE</scope>
    <source>
        <strain evidence="2">M932</strain>
    </source>
</reference>